<evidence type="ECO:0000259" key="9">
    <source>
        <dbReference type="Pfam" id="PF02108"/>
    </source>
</evidence>
<dbReference type="GO" id="GO:0044781">
    <property type="term" value="P:bacterial-type flagellum organization"/>
    <property type="evidence" value="ECO:0007669"/>
    <property type="project" value="UniProtKB-KW"/>
</dbReference>
<comment type="similarity">
    <text evidence="2">Belongs to the FliH family.</text>
</comment>
<evidence type="ECO:0000256" key="8">
    <source>
        <dbReference type="SAM" id="Coils"/>
    </source>
</evidence>
<sequence>MMMFISDQNKIDPETVEEFQWQGLEAQDQEAPPPEPLEFQLWDYGRPDESCREGREFEAQAEDILAAARLKAEKIEQQAYEEGFQQGQKDGLEVGRRALEEVIKRLQNLAETLEQDRESLFHEREAILLDLVLLISEKLVARELSLHPEAVRQIIEEGFRQVARQEGLRLLVSPLDYEVLQQENLYSWPSGVTLQADGAISPGGFRLETSLGEVDGTRETRWSLIVQAVHQALETVNASAPD</sequence>
<protein>
    <recommendedName>
        <fullName evidence="3">Flagellar assembly protein FliH</fullName>
    </recommendedName>
</protein>
<dbReference type="PANTHER" id="PTHR34982">
    <property type="entry name" value="YOP PROTEINS TRANSLOCATION PROTEIN L"/>
    <property type="match status" value="1"/>
</dbReference>
<keyword evidence="5" id="KW-1005">Bacterial flagellum biogenesis</keyword>
<proteinExistence type="inferred from homology"/>
<comment type="function">
    <text evidence="1">Needed for flagellar regrowth and assembly.</text>
</comment>
<name>A0A7V6DPD8_9BACT</name>
<organism evidence="10">
    <name type="scientific">Desulfobacca acetoxidans</name>
    <dbReference type="NCBI Taxonomy" id="60893"/>
    <lineage>
        <taxon>Bacteria</taxon>
        <taxon>Pseudomonadati</taxon>
        <taxon>Thermodesulfobacteriota</taxon>
        <taxon>Desulfobaccia</taxon>
        <taxon>Desulfobaccales</taxon>
        <taxon>Desulfobaccaceae</taxon>
        <taxon>Desulfobacca</taxon>
    </lineage>
</organism>
<dbReference type="EMBL" id="DTGR01000081">
    <property type="protein sequence ID" value="HHS29123.1"/>
    <property type="molecule type" value="Genomic_DNA"/>
</dbReference>
<dbReference type="GO" id="GO:0005829">
    <property type="term" value="C:cytosol"/>
    <property type="evidence" value="ECO:0007669"/>
    <property type="project" value="TreeGrafter"/>
</dbReference>
<keyword evidence="6" id="KW-0653">Protein transport</keyword>
<evidence type="ECO:0000256" key="4">
    <source>
        <dbReference type="ARBA" id="ARBA00022448"/>
    </source>
</evidence>
<comment type="caution">
    <text evidence="10">The sequence shown here is derived from an EMBL/GenBank/DDBJ whole genome shotgun (WGS) entry which is preliminary data.</text>
</comment>
<feature type="coiled-coil region" evidence="8">
    <location>
        <begin position="58"/>
        <end position="123"/>
    </location>
</feature>
<dbReference type="Pfam" id="PF02108">
    <property type="entry name" value="FliH"/>
    <property type="match status" value="1"/>
</dbReference>
<evidence type="ECO:0000256" key="5">
    <source>
        <dbReference type="ARBA" id="ARBA00022795"/>
    </source>
</evidence>
<dbReference type="GO" id="GO:0015031">
    <property type="term" value="P:protein transport"/>
    <property type="evidence" value="ECO:0007669"/>
    <property type="project" value="UniProtKB-KW"/>
</dbReference>
<accession>A0A7V6DPD8</accession>
<reference evidence="10" key="1">
    <citation type="journal article" date="2020" name="mSystems">
        <title>Genome- and Community-Level Interaction Insights into Carbon Utilization and Element Cycling Functions of Hydrothermarchaeota in Hydrothermal Sediment.</title>
        <authorList>
            <person name="Zhou Z."/>
            <person name="Liu Y."/>
            <person name="Xu W."/>
            <person name="Pan J."/>
            <person name="Luo Z.H."/>
            <person name="Li M."/>
        </authorList>
    </citation>
    <scope>NUCLEOTIDE SEQUENCE [LARGE SCALE GENOMIC DNA]</scope>
    <source>
        <strain evidence="10">SpSt-767</strain>
    </source>
</reference>
<evidence type="ECO:0000256" key="3">
    <source>
        <dbReference type="ARBA" id="ARBA00016507"/>
    </source>
</evidence>
<keyword evidence="4" id="KW-0813">Transport</keyword>
<dbReference type="InterPro" id="IPR051472">
    <property type="entry name" value="T3SS_Stator/FliH"/>
</dbReference>
<evidence type="ECO:0000256" key="2">
    <source>
        <dbReference type="ARBA" id="ARBA00006602"/>
    </source>
</evidence>
<evidence type="ECO:0000256" key="1">
    <source>
        <dbReference type="ARBA" id="ARBA00003041"/>
    </source>
</evidence>
<keyword evidence="7" id="KW-1006">Bacterial flagellum protein export</keyword>
<evidence type="ECO:0000313" key="10">
    <source>
        <dbReference type="EMBL" id="HHS29123.1"/>
    </source>
</evidence>
<feature type="domain" description="Flagellar assembly protein FliH/Type III secretion system HrpE" evidence="9">
    <location>
        <begin position="101"/>
        <end position="223"/>
    </location>
</feature>
<dbReference type="AlphaFoldDB" id="A0A7V6DPD8"/>
<dbReference type="PANTHER" id="PTHR34982:SF1">
    <property type="entry name" value="FLAGELLAR ASSEMBLY PROTEIN FLIH"/>
    <property type="match status" value="1"/>
</dbReference>
<evidence type="ECO:0000256" key="6">
    <source>
        <dbReference type="ARBA" id="ARBA00022927"/>
    </source>
</evidence>
<keyword evidence="8" id="KW-0175">Coiled coil</keyword>
<gene>
    <name evidence="10" type="ORF">ENV52_05405</name>
</gene>
<evidence type="ECO:0000256" key="7">
    <source>
        <dbReference type="ARBA" id="ARBA00023225"/>
    </source>
</evidence>
<dbReference type="InterPro" id="IPR018035">
    <property type="entry name" value="Flagellar_FliH/T3SS_HrpE"/>
</dbReference>